<comment type="caution">
    <text evidence="1">The sequence shown here is derived from an EMBL/GenBank/DDBJ whole genome shotgun (WGS) entry which is preliminary data.</text>
</comment>
<sequence>MLHCTPATKKGFGQQGDIVITLFEGYYGDAQAAPVYFYRIVERND</sequence>
<organism evidence="1 2">
    <name type="scientific">Enterococcus durans</name>
    <dbReference type="NCBI Taxonomy" id="53345"/>
    <lineage>
        <taxon>Bacteria</taxon>
        <taxon>Bacillati</taxon>
        <taxon>Bacillota</taxon>
        <taxon>Bacilli</taxon>
        <taxon>Lactobacillales</taxon>
        <taxon>Enterococcaceae</taxon>
        <taxon>Enterococcus</taxon>
    </lineage>
</organism>
<dbReference type="Proteomes" id="UP000326078">
    <property type="component" value="Unassembled WGS sequence"/>
</dbReference>
<evidence type="ECO:0000313" key="2">
    <source>
        <dbReference type="Proteomes" id="UP000326078"/>
    </source>
</evidence>
<evidence type="ECO:0000313" key="1">
    <source>
        <dbReference type="EMBL" id="KAA9205397.1"/>
    </source>
</evidence>
<reference evidence="1 2" key="1">
    <citation type="submission" date="2019-09" db="EMBL/GenBank/DDBJ databases">
        <title>Vancomyinc resistant enterococci isolated from farm animals in Switzerland.</title>
        <authorList>
            <person name="Stevens M.J.A."/>
            <person name="Stephan R."/>
            <person name="Morach M."/>
            <person name="Nuesch-Inderbinen M."/>
        </authorList>
    </citation>
    <scope>NUCLEOTIDE SEQUENCE [LARGE SCALE GENOMIC DNA]</scope>
    <source>
        <strain evidence="1 2">GH27</strain>
    </source>
</reference>
<gene>
    <name evidence="1" type="ORF">F6X95_07895</name>
</gene>
<accession>A0A5N0YRA8</accession>
<dbReference type="EMBL" id="VYUT01000010">
    <property type="protein sequence ID" value="KAA9205397.1"/>
    <property type="molecule type" value="Genomic_DNA"/>
</dbReference>
<proteinExistence type="predicted"/>
<protein>
    <submittedName>
        <fullName evidence="1">TrsG protein</fullName>
    </submittedName>
</protein>
<name>A0A5N0YRA8_9ENTE</name>
<dbReference type="AlphaFoldDB" id="A0A5N0YRA8"/>